<dbReference type="InterPro" id="IPR012312">
    <property type="entry name" value="Hemerythrin-like"/>
</dbReference>
<dbReference type="Pfam" id="PF01814">
    <property type="entry name" value="Hemerythrin"/>
    <property type="match status" value="1"/>
</dbReference>
<dbReference type="Gene3D" id="1.20.120.520">
    <property type="entry name" value="nmb1532 protein domain like"/>
    <property type="match status" value="1"/>
</dbReference>
<protein>
    <submittedName>
        <fullName evidence="2">Hemerythrin domain-containing protein</fullName>
    </submittedName>
</protein>
<accession>A0ABR9SBC8</accession>
<name>A0ABR9SBC8_9BURK</name>
<feature type="domain" description="Hemerythrin-like" evidence="1">
    <location>
        <begin position="6"/>
        <end position="140"/>
    </location>
</feature>
<dbReference type="EMBL" id="JADDOJ010000008">
    <property type="protein sequence ID" value="MBE7939654.1"/>
    <property type="molecule type" value="Genomic_DNA"/>
</dbReference>
<dbReference type="PANTHER" id="PTHR39966">
    <property type="entry name" value="BLL2471 PROTEIN-RELATED"/>
    <property type="match status" value="1"/>
</dbReference>
<gene>
    <name evidence="2" type="ORF">IM725_03585</name>
</gene>
<reference evidence="2 3" key="1">
    <citation type="submission" date="2020-10" db="EMBL/GenBank/DDBJ databases">
        <title>Draft genome of Ramlibacter aquaticus LMG 30558.</title>
        <authorList>
            <person name="Props R."/>
        </authorList>
    </citation>
    <scope>NUCLEOTIDE SEQUENCE [LARGE SCALE GENOMIC DNA]</scope>
    <source>
        <strain evidence="2 3">LMG 30558</strain>
    </source>
</reference>
<comment type="caution">
    <text evidence="2">The sequence shown here is derived from an EMBL/GenBank/DDBJ whole genome shotgun (WGS) entry which is preliminary data.</text>
</comment>
<dbReference type="CDD" id="cd12108">
    <property type="entry name" value="Hr-like"/>
    <property type="match status" value="1"/>
</dbReference>
<evidence type="ECO:0000259" key="1">
    <source>
        <dbReference type="Pfam" id="PF01814"/>
    </source>
</evidence>
<dbReference type="RefSeq" id="WP_193779203.1">
    <property type="nucleotide sequence ID" value="NZ_JADDOJ010000008.1"/>
</dbReference>
<evidence type="ECO:0000313" key="3">
    <source>
        <dbReference type="Proteomes" id="UP000715965"/>
    </source>
</evidence>
<organism evidence="2 3">
    <name type="scientific">Ramlibacter aquaticus</name>
    <dbReference type="NCBI Taxonomy" id="2780094"/>
    <lineage>
        <taxon>Bacteria</taxon>
        <taxon>Pseudomonadati</taxon>
        <taxon>Pseudomonadota</taxon>
        <taxon>Betaproteobacteria</taxon>
        <taxon>Burkholderiales</taxon>
        <taxon>Comamonadaceae</taxon>
        <taxon>Ramlibacter</taxon>
    </lineage>
</organism>
<evidence type="ECO:0000313" key="2">
    <source>
        <dbReference type="EMBL" id="MBE7939654.1"/>
    </source>
</evidence>
<proteinExistence type="predicted"/>
<dbReference type="Proteomes" id="UP000715965">
    <property type="component" value="Unassembled WGS sequence"/>
</dbReference>
<keyword evidence="3" id="KW-1185">Reference proteome</keyword>
<sequence length="199" mass="22762">MQHHTLQVIRDEHAAVAAVLRSLQPLVAQGPGDEPERFFDVLRAMLFYIDEFPEKKHHPNESDLLFPKLARVAPELMPVIRRLETDHMHGETRVRELQHLLLAWELIGDTRRTDFVEACEVYVRFYLEHMRVEETQLLPVAEQKLGPQDWAELDRVFVAARDPLAGGSRDPAYDRLFTRIVLSTPAPLGVGAALHHTPA</sequence>
<dbReference type="PANTHER" id="PTHR39966:SF1">
    <property type="entry name" value="HEMERYTHRIN-LIKE DOMAIN-CONTAINING PROTEIN"/>
    <property type="match status" value="1"/>
</dbReference>